<dbReference type="PANTHER" id="PTHR43404:SF2">
    <property type="entry name" value="LIPOPOLYSACCHARIDE CHOLINEPHOSPHOTRANSFERASE LICD"/>
    <property type="match status" value="1"/>
</dbReference>
<dbReference type="EMBL" id="JAOZFC020000001">
    <property type="protein sequence ID" value="MDF9300083.1"/>
    <property type="molecule type" value="Genomic_DNA"/>
</dbReference>
<dbReference type="InterPro" id="IPR052942">
    <property type="entry name" value="LPS_cholinephosphotransferase"/>
</dbReference>
<dbReference type="RefSeq" id="WP_199404276.1">
    <property type="nucleotide sequence ID" value="NZ_JAOZFC020000001.1"/>
</dbReference>
<accession>A0ABT6D4N7</accession>
<proteinExistence type="predicted"/>
<evidence type="ECO:0000259" key="1">
    <source>
        <dbReference type="Pfam" id="PF04991"/>
    </source>
</evidence>
<dbReference type="InterPro" id="IPR007074">
    <property type="entry name" value="LicD/FKTN/FKRP_NTP_transf"/>
</dbReference>
<dbReference type="PANTHER" id="PTHR43404">
    <property type="entry name" value="LIPOPOLYSACCHARIDE CHOLINEPHOSPHOTRANSFERASE LICD"/>
    <property type="match status" value="1"/>
</dbReference>
<protein>
    <submittedName>
        <fullName evidence="2">LicD family protein</fullName>
    </submittedName>
</protein>
<feature type="domain" description="LicD/FKTN/FKRP nucleotidyltransferase" evidence="1">
    <location>
        <begin position="30"/>
        <end position="123"/>
    </location>
</feature>
<dbReference type="Proteomes" id="UP001146336">
    <property type="component" value="Unassembled WGS sequence"/>
</dbReference>
<name>A0ABT6D4N7_9LACO</name>
<reference evidence="2" key="1">
    <citation type="submission" date="2023-03" db="EMBL/GenBank/DDBJ databases">
        <title>Comparative genomics of Weissella fermenti BK2, and weissella type species.</title>
        <authorList>
            <person name="Lee J.K."/>
            <person name="Baek J.H."/>
            <person name="Kim J.M."/>
            <person name="Choi D.G."/>
            <person name="Jeon C.O."/>
        </authorList>
    </citation>
    <scope>NUCLEOTIDE SEQUENCE</scope>
    <source>
        <strain evidence="2">BK2</strain>
    </source>
</reference>
<evidence type="ECO:0000313" key="2">
    <source>
        <dbReference type="EMBL" id="MDF9300083.1"/>
    </source>
</evidence>
<gene>
    <name evidence="2" type="ORF">OIT47_007355</name>
</gene>
<evidence type="ECO:0000313" key="3">
    <source>
        <dbReference type="Proteomes" id="UP001146336"/>
    </source>
</evidence>
<dbReference type="Pfam" id="PF04991">
    <property type="entry name" value="LicD"/>
    <property type="match status" value="1"/>
</dbReference>
<organism evidence="2 3">
    <name type="scientific">Weissella fermenti</name>
    <dbReference type="NCBI Taxonomy" id="2987699"/>
    <lineage>
        <taxon>Bacteria</taxon>
        <taxon>Bacillati</taxon>
        <taxon>Bacillota</taxon>
        <taxon>Bacilli</taxon>
        <taxon>Lactobacillales</taxon>
        <taxon>Lactobacillaceae</taxon>
        <taxon>Weissella</taxon>
    </lineage>
</organism>
<keyword evidence="3" id="KW-1185">Reference proteome</keyword>
<sequence>MNKRALTIESVQRIQHTMLGQLMAQLAVKNVPVYLLGGTLLGAVREGQQLGWDDDMDLGLMRQDYDRFIDEFVSSDNQVRLMTEFDYDSWVPYARLVYVPSEAESAYYTINHGVFIDIFGLMPLIQQNFQAD</sequence>
<comment type="caution">
    <text evidence="2">The sequence shown here is derived from an EMBL/GenBank/DDBJ whole genome shotgun (WGS) entry which is preliminary data.</text>
</comment>